<dbReference type="Pfam" id="PF01529">
    <property type="entry name" value="DHHC"/>
    <property type="match status" value="1"/>
</dbReference>
<dbReference type="PROSITE" id="PS50216">
    <property type="entry name" value="DHHC"/>
    <property type="match status" value="1"/>
</dbReference>
<dbReference type="PANTHER" id="PTHR12246">
    <property type="entry name" value="PALMITOYLTRANSFERASE ZDHHC16"/>
    <property type="match status" value="1"/>
</dbReference>
<keyword evidence="6 7" id="KW-0012">Acyltransferase</keyword>
<gene>
    <name evidence="9" type="ORF">BSTOLATCC_MIC15482</name>
</gene>
<evidence type="ECO:0000256" key="6">
    <source>
        <dbReference type="ARBA" id="ARBA00023315"/>
    </source>
</evidence>
<dbReference type="EMBL" id="CAJZBQ010000015">
    <property type="protein sequence ID" value="CAG9316038.1"/>
    <property type="molecule type" value="Genomic_DNA"/>
</dbReference>
<evidence type="ECO:0000256" key="2">
    <source>
        <dbReference type="ARBA" id="ARBA00022679"/>
    </source>
</evidence>
<keyword evidence="3 7" id="KW-0812">Transmembrane</keyword>
<keyword evidence="4 7" id="KW-1133">Transmembrane helix</keyword>
<dbReference type="GO" id="GO:0019706">
    <property type="term" value="F:protein-cysteine S-palmitoyltransferase activity"/>
    <property type="evidence" value="ECO:0007669"/>
    <property type="project" value="UniProtKB-EC"/>
</dbReference>
<dbReference type="EC" id="2.3.1.225" evidence="7"/>
<name>A0AAU9IPV4_9CILI</name>
<protein>
    <recommendedName>
        <fullName evidence="7">Palmitoyltransferase</fullName>
        <ecNumber evidence="7">2.3.1.225</ecNumber>
    </recommendedName>
</protein>
<keyword evidence="5 7" id="KW-0472">Membrane</keyword>
<feature type="transmembrane region" description="Helical" evidence="7">
    <location>
        <begin position="6"/>
        <end position="23"/>
    </location>
</feature>
<sequence length="337" mass="38959">MGFWLFSIYMVISVSFLFVLLCVNPHGTGPLSYLSRFFYVKLPAFFDRISLKILGPMGKSKISYYALYIFNRPNPFFQLTYLSLSLGGYYIFYAQAFPFIPNPLVPAIHMYLGSIMYLLALCTFFAACWKSPGKVTQNNYKKYLSLFPYDNILFKENSCTTCKLQKPARSKHCSVCEGCVPKMDHHCVWINQCVGYGNYKFFLAFLLSHSVICLYASMIGFMIFAYITLSERLFTTVFTDREGNRVSGSWIVVFQYLIQEHQKLFFAESLCLVVGILLGGFFLYHLLLVKNNTTSNERMKRLDLQIDDKKAHLLNQPNIYNRGFLKNLEEVIDAEPF</sequence>
<keyword evidence="10" id="KW-1185">Reference proteome</keyword>
<accession>A0AAU9IPV4</accession>
<organism evidence="9 10">
    <name type="scientific">Blepharisma stoltei</name>
    <dbReference type="NCBI Taxonomy" id="1481888"/>
    <lineage>
        <taxon>Eukaryota</taxon>
        <taxon>Sar</taxon>
        <taxon>Alveolata</taxon>
        <taxon>Ciliophora</taxon>
        <taxon>Postciliodesmatophora</taxon>
        <taxon>Heterotrichea</taxon>
        <taxon>Heterotrichida</taxon>
        <taxon>Blepharismidae</taxon>
        <taxon>Blepharisma</taxon>
    </lineage>
</organism>
<feature type="domain" description="Palmitoyltransferase DHHC" evidence="8">
    <location>
        <begin position="155"/>
        <end position="300"/>
    </location>
</feature>
<evidence type="ECO:0000256" key="7">
    <source>
        <dbReference type="RuleBase" id="RU079119"/>
    </source>
</evidence>
<feature type="transmembrane region" description="Helical" evidence="7">
    <location>
        <begin position="201"/>
        <end position="227"/>
    </location>
</feature>
<dbReference type="Proteomes" id="UP001162131">
    <property type="component" value="Unassembled WGS sequence"/>
</dbReference>
<dbReference type="AlphaFoldDB" id="A0AAU9IPV4"/>
<comment type="subcellular location">
    <subcellularLocation>
        <location evidence="1">Membrane</location>
        <topology evidence="1">Multi-pass membrane protein</topology>
    </subcellularLocation>
</comment>
<comment type="domain">
    <text evidence="7">The DHHC domain is required for palmitoyltransferase activity.</text>
</comment>
<feature type="transmembrane region" description="Helical" evidence="7">
    <location>
        <begin position="76"/>
        <end position="96"/>
    </location>
</feature>
<feature type="transmembrane region" description="Helical" evidence="7">
    <location>
        <begin position="264"/>
        <end position="289"/>
    </location>
</feature>
<comment type="similarity">
    <text evidence="7">Belongs to the DHHC palmitoyltransferase family.</text>
</comment>
<dbReference type="InterPro" id="IPR001594">
    <property type="entry name" value="Palmitoyltrfase_DHHC"/>
</dbReference>
<dbReference type="GO" id="GO:0016020">
    <property type="term" value="C:membrane"/>
    <property type="evidence" value="ECO:0007669"/>
    <property type="project" value="UniProtKB-SubCell"/>
</dbReference>
<evidence type="ECO:0000256" key="5">
    <source>
        <dbReference type="ARBA" id="ARBA00023136"/>
    </source>
</evidence>
<reference evidence="9" key="1">
    <citation type="submission" date="2021-09" db="EMBL/GenBank/DDBJ databases">
        <authorList>
            <consortium name="AG Swart"/>
            <person name="Singh M."/>
            <person name="Singh A."/>
            <person name="Seah K."/>
            <person name="Emmerich C."/>
        </authorList>
    </citation>
    <scope>NUCLEOTIDE SEQUENCE</scope>
    <source>
        <strain evidence="9">ATCC30299</strain>
    </source>
</reference>
<evidence type="ECO:0000256" key="4">
    <source>
        <dbReference type="ARBA" id="ARBA00022989"/>
    </source>
</evidence>
<keyword evidence="2 7" id="KW-0808">Transferase</keyword>
<comment type="catalytic activity">
    <reaction evidence="7">
        <text>L-cysteinyl-[protein] + hexadecanoyl-CoA = S-hexadecanoyl-L-cysteinyl-[protein] + CoA</text>
        <dbReference type="Rhea" id="RHEA:36683"/>
        <dbReference type="Rhea" id="RHEA-COMP:10131"/>
        <dbReference type="Rhea" id="RHEA-COMP:11032"/>
        <dbReference type="ChEBI" id="CHEBI:29950"/>
        <dbReference type="ChEBI" id="CHEBI:57287"/>
        <dbReference type="ChEBI" id="CHEBI:57379"/>
        <dbReference type="ChEBI" id="CHEBI:74151"/>
        <dbReference type="EC" id="2.3.1.225"/>
    </reaction>
</comment>
<evidence type="ECO:0000256" key="1">
    <source>
        <dbReference type="ARBA" id="ARBA00004141"/>
    </source>
</evidence>
<evidence type="ECO:0000313" key="10">
    <source>
        <dbReference type="Proteomes" id="UP001162131"/>
    </source>
</evidence>
<comment type="caution">
    <text evidence="9">The sequence shown here is derived from an EMBL/GenBank/DDBJ whole genome shotgun (WGS) entry which is preliminary data.</text>
</comment>
<dbReference type="InterPro" id="IPR039859">
    <property type="entry name" value="PFA4/ZDH16/20/ERF2-like"/>
</dbReference>
<feature type="transmembrane region" description="Helical" evidence="7">
    <location>
        <begin position="108"/>
        <end position="129"/>
    </location>
</feature>
<evidence type="ECO:0000256" key="3">
    <source>
        <dbReference type="ARBA" id="ARBA00022692"/>
    </source>
</evidence>
<proteinExistence type="inferred from homology"/>
<evidence type="ECO:0000259" key="8">
    <source>
        <dbReference type="Pfam" id="PF01529"/>
    </source>
</evidence>
<evidence type="ECO:0000313" key="9">
    <source>
        <dbReference type="EMBL" id="CAG9316038.1"/>
    </source>
</evidence>